<dbReference type="EMBL" id="JBBJBU010000015">
    <property type="protein sequence ID" value="KAK7202831.1"/>
    <property type="molecule type" value="Genomic_DNA"/>
</dbReference>
<feature type="signal peptide" evidence="2">
    <location>
        <begin position="1"/>
        <end position="20"/>
    </location>
</feature>
<evidence type="ECO:0000313" key="3">
    <source>
        <dbReference type="EMBL" id="KAK7202831.1"/>
    </source>
</evidence>
<dbReference type="GeneID" id="90036076"/>
<dbReference type="Pfam" id="PF04185">
    <property type="entry name" value="Phosphoesterase"/>
    <property type="match status" value="1"/>
</dbReference>
<dbReference type="RefSeq" id="XP_064765864.1">
    <property type="nucleotide sequence ID" value="XM_064910564.1"/>
</dbReference>
<name>A0ABR1EZ20_9ASCO</name>
<dbReference type="PANTHER" id="PTHR31956:SF8">
    <property type="entry name" value="ACID PHOSPHATASE PHOA (AFU_ORTHOLOGUE AFUA_1G03570)"/>
    <property type="match status" value="1"/>
</dbReference>
<evidence type="ECO:0000313" key="4">
    <source>
        <dbReference type="Proteomes" id="UP001498771"/>
    </source>
</evidence>
<keyword evidence="1" id="KW-0378">Hydrolase</keyword>
<sequence length="480" mass="51393">MKYGAPLAALAALVAPLAAAAAVSSSSADPTPVYTTIEPSLSEIEAAAATAVVGEETSDVDGLYFKRMFVIWLENTDFEAADTQADLEWLAQYGVKLTNYFSVTHPSEPNYLAAVAGDYFGMDSDAFFQIPKNVSSIVDLLDSKNISWAEYQEHQPYAGYQGFNYSNQETYANDYVRKHNPLILFENIVNNASRLDNIKNFTSFYDDLDNEQLPQWAFITPNMTNDGHDSTIDVSGAWSRSFLEPLLNNSYFMEDTLVLLTFDENENYAIQNRVYALLLGGAVPEALQGTEDDTFYNHYSEIATVEANWDLPHLGRGDFDANVFALVAGDLSIASSEIDYSNIYNNKSAPGYYNDDTIPIPPPNVDVTNRNGQSILPAIKSVWGEKYASYTAESFTYSTETDNFASSTGAFTASSVTETASATSDASSGSASATSAAASSSSVAASSSTAASSSSSAGAAFGAAPATGLVGLVLAALAMI</sequence>
<keyword evidence="4" id="KW-1185">Reference proteome</keyword>
<dbReference type="PANTHER" id="PTHR31956">
    <property type="entry name" value="NON-SPECIFIC PHOSPHOLIPASE C4-RELATED"/>
    <property type="match status" value="1"/>
</dbReference>
<reference evidence="3 4" key="1">
    <citation type="submission" date="2024-03" db="EMBL/GenBank/DDBJ databases">
        <title>Genome-scale model development and genomic sequencing of the oleaginous clade Lipomyces.</title>
        <authorList>
            <consortium name="Lawrence Berkeley National Laboratory"/>
            <person name="Czajka J.J."/>
            <person name="Han Y."/>
            <person name="Kim J."/>
            <person name="Mondo S.J."/>
            <person name="Hofstad B.A."/>
            <person name="Robles A."/>
            <person name="Haridas S."/>
            <person name="Riley R."/>
            <person name="LaButti K."/>
            <person name="Pangilinan J."/>
            <person name="Andreopoulos W."/>
            <person name="Lipzen A."/>
            <person name="Yan J."/>
            <person name="Wang M."/>
            <person name="Ng V."/>
            <person name="Grigoriev I.V."/>
            <person name="Spatafora J.W."/>
            <person name="Magnuson J.K."/>
            <person name="Baker S.E."/>
            <person name="Pomraning K.R."/>
        </authorList>
    </citation>
    <scope>NUCLEOTIDE SEQUENCE [LARGE SCALE GENOMIC DNA]</scope>
    <source>
        <strain evidence="3 4">Phaff 52-87</strain>
    </source>
</reference>
<comment type="caution">
    <text evidence="3">The sequence shown here is derived from an EMBL/GenBank/DDBJ whole genome shotgun (WGS) entry which is preliminary data.</text>
</comment>
<dbReference type="Gene3D" id="3.40.720.10">
    <property type="entry name" value="Alkaline Phosphatase, subunit A"/>
    <property type="match status" value="1"/>
</dbReference>
<evidence type="ECO:0000256" key="2">
    <source>
        <dbReference type="SAM" id="SignalP"/>
    </source>
</evidence>
<evidence type="ECO:0000256" key="1">
    <source>
        <dbReference type="ARBA" id="ARBA00022801"/>
    </source>
</evidence>
<feature type="chain" id="PRO_5046539152" evidence="2">
    <location>
        <begin position="21"/>
        <end position="480"/>
    </location>
</feature>
<protein>
    <submittedName>
        <fullName evidence="3">Phosphoesterase family-domain-containing protein</fullName>
    </submittedName>
</protein>
<proteinExistence type="predicted"/>
<dbReference type="InterPro" id="IPR017850">
    <property type="entry name" value="Alkaline_phosphatase_core_sf"/>
</dbReference>
<gene>
    <name evidence="3" type="ORF">BZA70DRAFT_242347</name>
</gene>
<dbReference type="InterPro" id="IPR007312">
    <property type="entry name" value="Phosphoesterase"/>
</dbReference>
<organism evidence="3 4">
    <name type="scientific">Myxozyma melibiosi</name>
    <dbReference type="NCBI Taxonomy" id="54550"/>
    <lineage>
        <taxon>Eukaryota</taxon>
        <taxon>Fungi</taxon>
        <taxon>Dikarya</taxon>
        <taxon>Ascomycota</taxon>
        <taxon>Saccharomycotina</taxon>
        <taxon>Lipomycetes</taxon>
        <taxon>Lipomycetales</taxon>
        <taxon>Lipomycetaceae</taxon>
        <taxon>Myxozyma</taxon>
    </lineage>
</organism>
<dbReference type="Proteomes" id="UP001498771">
    <property type="component" value="Unassembled WGS sequence"/>
</dbReference>
<accession>A0ABR1EZ20</accession>
<keyword evidence="2" id="KW-0732">Signal</keyword>